<dbReference type="InterPro" id="IPR029753">
    <property type="entry name" value="D-isomer_DH_CS"/>
</dbReference>
<dbReference type="PANTHER" id="PTHR43761:SF1">
    <property type="entry name" value="D-ISOMER SPECIFIC 2-HYDROXYACID DEHYDROGENASE CATALYTIC DOMAIN-CONTAINING PROTEIN-RELATED"/>
    <property type="match status" value="1"/>
</dbReference>
<dbReference type="GO" id="GO:0051287">
    <property type="term" value="F:NAD binding"/>
    <property type="evidence" value="ECO:0007669"/>
    <property type="project" value="InterPro"/>
</dbReference>
<comment type="similarity">
    <text evidence="1 4">Belongs to the D-isomer specific 2-hydroxyacid dehydrogenase family.</text>
</comment>
<reference evidence="7 8" key="1">
    <citation type="journal article" date="2012" name="J. Bacteriol.">
        <title>Genome Sequence of Pectin-Degrading Alishewanella agri, Isolated from Landfill Soil.</title>
        <authorList>
            <person name="Kim J."/>
            <person name="Jung J."/>
            <person name="Sung J.S."/>
            <person name="Chun J."/>
            <person name="Park W."/>
        </authorList>
    </citation>
    <scope>NUCLEOTIDE SEQUENCE [LARGE SCALE GENOMIC DNA]</scope>
    <source>
        <strain evidence="7 8">BL06</strain>
    </source>
</reference>
<dbReference type="STRING" id="1195246.AGRI_13381"/>
<feature type="domain" description="D-isomer specific 2-hydroxyacid dehydrogenase NAD-binding" evidence="6">
    <location>
        <begin position="108"/>
        <end position="287"/>
    </location>
</feature>
<dbReference type="Gene3D" id="3.40.50.720">
    <property type="entry name" value="NAD(P)-binding Rossmann-like Domain"/>
    <property type="match status" value="2"/>
</dbReference>
<dbReference type="SUPFAM" id="SSF52283">
    <property type="entry name" value="Formate/glycerate dehydrogenase catalytic domain-like"/>
    <property type="match status" value="1"/>
</dbReference>
<dbReference type="InterPro" id="IPR050418">
    <property type="entry name" value="D-iso_2-hydroxyacid_DH_PdxB"/>
</dbReference>
<evidence type="ECO:0000256" key="2">
    <source>
        <dbReference type="ARBA" id="ARBA00023002"/>
    </source>
</evidence>
<protein>
    <submittedName>
        <fullName evidence="7">Glycerate dehydrogenase</fullName>
    </submittedName>
</protein>
<evidence type="ECO:0000313" key="7">
    <source>
        <dbReference type="EMBL" id="EIW88198.1"/>
    </source>
</evidence>
<evidence type="ECO:0000259" key="6">
    <source>
        <dbReference type="Pfam" id="PF02826"/>
    </source>
</evidence>
<evidence type="ECO:0000313" key="8">
    <source>
        <dbReference type="Proteomes" id="UP000035062"/>
    </source>
</evidence>
<dbReference type="InterPro" id="IPR036291">
    <property type="entry name" value="NAD(P)-bd_dom_sf"/>
</dbReference>
<dbReference type="EMBL" id="AKKU01000025">
    <property type="protein sequence ID" value="EIW88198.1"/>
    <property type="molecule type" value="Genomic_DNA"/>
</dbReference>
<dbReference type="InterPro" id="IPR006139">
    <property type="entry name" value="D-isomer_2_OHA_DH_cat_dom"/>
</dbReference>
<keyword evidence="2 4" id="KW-0560">Oxidoreductase</keyword>
<dbReference type="PANTHER" id="PTHR43761">
    <property type="entry name" value="D-ISOMER SPECIFIC 2-HYDROXYACID DEHYDROGENASE FAMILY PROTEIN (AFU_ORTHOLOGUE AFUA_1G13630)"/>
    <property type="match status" value="1"/>
</dbReference>
<evidence type="ECO:0000256" key="3">
    <source>
        <dbReference type="ARBA" id="ARBA00023027"/>
    </source>
</evidence>
<dbReference type="GO" id="GO:0016616">
    <property type="term" value="F:oxidoreductase activity, acting on the CH-OH group of donors, NAD or NADP as acceptor"/>
    <property type="evidence" value="ECO:0007669"/>
    <property type="project" value="InterPro"/>
</dbReference>
<evidence type="ECO:0000256" key="4">
    <source>
        <dbReference type="RuleBase" id="RU003719"/>
    </source>
</evidence>
<feature type="domain" description="D-isomer specific 2-hydroxyacid dehydrogenase catalytic" evidence="5">
    <location>
        <begin position="12"/>
        <end position="312"/>
    </location>
</feature>
<dbReference type="PROSITE" id="PS00671">
    <property type="entry name" value="D_2_HYDROXYACID_DH_3"/>
    <property type="match status" value="1"/>
</dbReference>
<dbReference type="SUPFAM" id="SSF51735">
    <property type="entry name" value="NAD(P)-binding Rossmann-fold domains"/>
    <property type="match status" value="1"/>
</dbReference>
<evidence type="ECO:0000259" key="5">
    <source>
        <dbReference type="Pfam" id="PF00389"/>
    </source>
</evidence>
<keyword evidence="3" id="KW-0520">NAD</keyword>
<dbReference type="AlphaFoldDB" id="I8U8A7"/>
<dbReference type="Pfam" id="PF00389">
    <property type="entry name" value="2-Hacid_dh"/>
    <property type="match status" value="1"/>
</dbReference>
<name>I8U8A7_9ALTE</name>
<dbReference type="InterPro" id="IPR006140">
    <property type="entry name" value="D-isomer_DH_NAD-bd"/>
</dbReference>
<proteinExistence type="inferred from homology"/>
<comment type="caution">
    <text evidence="7">The sequence shown here is derived from an EMBL/GenBank/DDBJ whole genome shotgun (WGS) entry which is preliminary data.</text>
</comment>
<dbReference type="PATRIC" id="fig|1195246.3.peg.2661"/>
<accession>I8U8A7</accession>
<keyword evidence="8" id="KW-1185">Reference proteome</keyword>
<dbReference type="Proteomes" id="UP000035062">
    <property type="component" value="Unassembled WGS sequence"/>
</dbReference>
<dbReference type="CDD" id="cd12162">
    <property type="entry name" value="2-Hacid_dh_4"/>
    <property type="match status" value="1"/>
</dbReference>
<dbReference type="eggNOG" id="COG1052">
    <property type="taxonomic scope" value="Bacteria"/>
</dbReference>
<dbReference type="Pfam" id="PF02826">
    <property type="entry name" value="2-Hacid_dh_C"/>
    <property type="match status" value="1"/>
</dbReference>
<dbReference type="RefSeq" id="WP_008985455.1">
    <property type="nucleotide sequence ID" value="NZ_AKKU01000025.1"/>
</dbReference>
<organism evidence="7 8">
    <name type="scientific">Alishewanella agri BL06</name>
    <dbReference type="NCBI Taxonomy" id="1195246"/>
    <lineage>
        <taxon>Bacteria</taxon>
        <taxon>Pseudomonadati</taxon>
        <taxon>Pseudomonadota</taxon>
        <taxon>Gammaproteobacteria</taxon>
        <taxon>Alteromonadales</taxon>
        <taxon>Alteromonadaceae</taxon>
        <taxon>Alishewanella</taxon>
    </lineage>
</organism>
<gene>
    <name evidence="7" type="ORF">AGRI_13381</name>
</gene>
<sequence length="317" mass="34405">MRYNIVFLDAASLGDADLAALQQPGCELQLFPYSAPADIVDRLQHADIAIVNKCRLDAAVLAQLPRLKAIMVAATGMDNIDLTAAATQGIQVFNVKDYAGTAVPQHVFALLLALSNQLCQYQQAVQRGDWSRSQNFCLLDYPMFELAGKTMVIVGYGSLGQATAELAKAFGMRVLIAERPDVTEIRPGRIAFNNALALADVLSLHCPLTPATQHLLNRERLAQLKAGAVLVNTARGGLIETEALIAALKSGQLLAAALDVLETEPPPAEHPLLQCRLPNLLLTPHIGWASREARTRMVLKIAANIQNFVNSRMETRR</sequence>
<evidence type="ECO:0000256" key="1">
    <source>
        <dbReference type="ARBA" id="ARBA00005854"/>
    </source>
</evidence>
<dbReference type="PROSITE" id="PS00670">
    <property type="entry name" value="D_2_HYDROXYACID_DH_2"/>
    <property type="match status" value="1"/>
</dbReference>